<dbReference type="AlphaFoldDB" id="A0A3Q0FE49"/>
<reference evidence="2" key="1">
    <citation type="journal article" date="2014" name="Nat. Commun.">
        <title>Genome sequence of mungbean and insights into evolution within Vigna species.</title>
        <authorList>
            <person name="Kang Y.J."/>
            <person name="Kim S.K."/>
            <person name="Kim M.Y."/>
            <person name="Lestari P."/>
            <person name="Kim K.H."/>
            <person name="Ha B.K."/>
            <person name="Jun T.H."/>
            <person name="Hwang W.J."/>
            <person name="Lee T."/>
            <person name="Lee J."/>
            <person name="Shim S."/>
            <person name="Yoon M.Y."/>
            <person name="Jang Y.E."/>
            <person name="Han K.S."/>
            <person name="Taeprayoon P."/>
            <person name="Yoon N."/>
            <person name="Somta P."/>
            <person name="Tanya P."/>
            <person name="Kim K.S."/>
            <person name="Gwag J.G."/>
            <person name="Moon J.K."/>
            <person name="Lee Y.H."/>
            <person name="Park B.S."/>
            <person name="Bombarely A."/>
            <person name="Doyle J.J."/>
            <person name="Jackson S.A."/>
            <person name="Schafleitner R."/>
            <person name="Srinives P."/>
            <person name="Varshney R.K."/>
            <person name="Lee S.H."/>
        </authorList>
    </citation>
    <scope>NUCLEOTIDE SEQUENCE [LARGE SCALE GENOMIC DNA]</scope>
    <source>
        <strain evidence="2">cv. VC1973A</strain>
    </source>
</reference>
<dbReference type="KEGG" id="vra:111242528"/>
<sequence>MGCVNSRYSPDGNAERRLKGNKEDATKSLIHKKKEHSSNRLKEKIERDNSNSEAKGVARNDNKSDENVALRSEEKKNIGAHSEFVEGWPKWLVDNIPPNMLDSFVPKSVDSYEKLGKSKSQEVNVIYLGYSTTMKNRRLSRLLRREKHK</sequence>
<gene>
    <name evidence="3" type="primary">LOC111242528</name>
</gene>
<dbReference type="Proteomes" id="UP000087766">
    <property type="component" value="Chromosome 1"/>
</dbReference>
<evidence type="ECO:0000313" key="3">
    <source>
        <dbReference type="RefSeq" id="XP_022641926.1"/>
    </source>
</evidence>
<proteinExistence type="predicted"/>
<feature type="compositionally biased region" description="Basic and acidic residues" evidence="1">
    <location>
        <begin position="36"/>
        <end position="76"/>
    </location>
</feature>
<name>A0A3Q0FE49_VIGRR</name>
<organism evidence="2 3">
    <name type="scientific">Vigna radiata var. radiata</name>
    <name type="common">Mung bean</name>
    <name type="synonym">Phaseolus aureus</name>
    <dbReference type="NCBI Taxonomy" id="3916"/>
    <lineage>
        <taxon>Eukaryota</taxon>
        <taxon>Viridiplantae</taxon>
        <taxon>Streptophyta</taxon>
        <taxon>Embryophyta</taxon>
        <taxon>Tracheophyta</taxon>
        <taxon>Spermatophyta</taxon>
        <taxon>Magnoliopsida</taxon>
        <taxon>eudicotyledons</taxon>
        <taxon>Gunneridae</taxon>
        <taxon>Pentapetalae</taxon>
        <taxon>rosids</taxon>
        <taxon>fabids</taxon>
        <taxon>Fabales</taxon>
        <taxon>Fabaceae</taxon>
        <taxon>Papilionoideae</taxon>
        <taxon>50 kb inversion clade</taxon>
        <taxon>NPAAA clade</taxon>
        <taxon>indigoferoid/millettioid clade</taxon>
        <taxon>Phaseoleae</taxon>
        <taxon>Vigna</taxon>
    </lineage>
</organism>
<dbReference type="GeneID" id="111242528"/>
<dbReference type="RefSeq" id="XP_022641926.1">
    <property type="nucleotide sequence ID" value="XM_022786205.1"/>
</dbReference>
<feature type="region of interest" description="Disordered" evidence="1">
    <location>
        <begin position="1"/>
        <end position="76"/>
    </location>
</feature>
<protein>
    <submittedName>
        <fullName evidence="3">Uncharacterized protein LOC111242528</fullName>
    </submittedName>
</protein>
<keyword evidence="2" id="KW-1185">Reference proteome</keyword>
<evidence type="ECO:0000313" key="2">
    <source>
        <dbReference type="Proteomes" id="UP000087766"/>
    </source>
</evidence>
<feature type="compositionally biased region" description="Basic and acidic residues" evidence="1">
    <location>
        <begin position="13"/>
        <end position="26"/>
    </location>
</feature>
<accession>A0A3Q0FE49</accession>
<reference evidence="3" key="2">
    <citation type="submission" date="2025-08" db="UniProtKB">
        <authorList>
            <consortium name="RefSeq"/>
        </authorList>
    </citation>
    <scope>IDENTIFICATION</scope>
    <source>
        <tissue evidence="3">Leaf</tissue>
    </source>
</reference>
<dbReference type="STRING" id="3916.A0A3Q0FE49"/>
<dbReference type="OrthoDB" id="1732493at2759"/>
<evidence type="ECO:0000256" key="1">
    <source>
        <dbReference type="SAM" id="MobiDB-lite"/>
    </source>
</evidence>